<keyword evidence="10" id="KW-0718">Serine biosynthesis</keyword>
<dbReference type="GO" id="GO:0036424">
    <property type="term" value="F:L-phosphoserine phosphatase activity"/>
    <property type="evidence" value="ECO:0007669"/>
    <property type="project" value="InterPro"/>
</dbReference>
<dbReference type="InterPro" id="IPR036412">
    <property type="entry name" value="HAD-like_sf"/>
</dbReference>
<evidence type="ECO:0000256" key="12">
    <source>
        <dbReference type="ARBA" id="ARBA00048138"/>
    </source>
</evidence>
<dbReference type="GO" id="GO:0006564">
    <property type="term" value="P:L-serine biosynthetic process"/>
    <property type="evidence" value="ECO:0007669"/>
    <property type="project" value="UniProtKB-KW"/>
</dbReference>
<dbReference type="NCBIfam" id="TIGR01488">
    <property type="entry name" value="HAD-SF-IB"/>
    <property type="match status" value="1"/>
</dbReference>
<evidence type="ECO:0000256" key="2">
    <source>
        <dbReference type="ARBA" id="ARBA00005135"/>
    </source>
</evidence>
<dbReference type="AlphaFoldDB" id="A0A7T5R2D0"/>
<dbReference type="PANTHER" id="PTHR43344">
    <property type="entry name" value="PHOSPHOSERINE PHOSPHATASE"/>
    <property type="match status" value="1"/>
</dbReference>
<dbReference type="Proteomes" id="UP000595362">
    <property type="component" value="Chromosome"/>
</dbReference>
<evidence type="ECO:0000256" key="1">
    <source>
        <dbReference type="ARBA" id="ARBA00001946"/>
    </source>
</evidence>
<comment type="pathway">
    <text evidence="2">Amino-acid biosynthesis; L-serine biosynthesis; L-serine from 3-phospho-D-glycerate: step 3/3.</text>
</comment>
<gene>
    <name evidence="15" type="primary">serB</name>
    <name evidence="15" type="ORF">HYS17_00415</name>
</gene>
<keyword evidence="8 15" id="KW-0378">Hydrolase</keyword>
<dbReference type="NCBIfam" id="TIGR00338">
    <property type="entry name" value="serB"/>
    <property type="match status" value="1"/>
</dbReference>
<dbReference type="Gene3D" id="3.40.50.1000">
    <property type="entry name" value="HAD superfamily/HAD-like"/>
    <property type="match status" value="1"/>
</dbReference>
<dbReference type="EMBL" id="CP066681">
    <property type="protein sequence ID" value="QQG36290.1"/>
    <property type="molecule type" value="Genomic_DNA"/>
</dbReference>
<dbReference type="InterPro" id="IPR023214">
    <property type="entry name" value="HAD_sf"/>
</dbReference>
<dbReference type="InterPro" id="IPR050582">
    <property type="entry name" value="HAD-like_SerB"/>
</dbReference>
<evidence type="ECO:0000256" key="9">
    <source>
        <dbReference type="ARBA" id="ARBA00022842"/>
    </source>
</evidence>
<feature type="active site" description="Proton donor" evidence="14">
    <location>
        <position position="91"/>
    </location>
</feature>
<evidence type="ECO:0000256" key="14">
    <source>
        <dbReference type="PIRSR" id="PIRSR604469-1"/>
    </source>
</evidence>
<evidence type="ECO:0000256" key="10">
    <source>
        <dbReference type="ARBA" id="ARBA00023299"/>
    </source>
</evidence>
<evidence type="ECO:0000256" key="4">
    <source>
        <dbReference type="ARBA" id="ARBA00012640"/>
    </source>
</evidence>
<dbReference type="Pfam" id="PF12710">
    <property type="entry name" value="HAD"/>
    <property type="match status" value="1"/>
</dbReference>
<dbReference type="SUPFAM" id="SSF56784">
    <property type="entry name" value="HAD-like"/>
    <property type="match status" value="1"/>
</dbReference>
<comment type="catalytic activity">
    <reaction evidence="13">
        <text>O-phospho-D-serine + H2O = D-serine + phosphate</text>
        <dbReference type="Rhea" id="RHEA:24873"/>
        <dbReference type="ChEBI" id="CHEBI:15377"/>
        <dbReference type="ChEBI" id="CHEBI:35247"/>
        <dbReference type="ChEBI" id="CHEBI:43474"/>
        <dbReference type="ChEBI" id="CHEBI:58680"/>
        <dbReference type="EC" id="3.1.3.3"/>
    </reaction>
</comment>
<dbReference type="InterPro" id="IPR004469">
    <property type="entry name" value="PSP"/>
</dbReference>
<organism evidence="15 16">
    <name type="scientific">Micavibrio aeruginosavorus</name>
    <dbReference type="NCBI Taxonomy" id="349221"/>
    <lineage>
        <taxon>Bacteria</taxon>
        <taxon>Pseudomonadati</taxon>
        <taxon>Bdellovibrionota</taxon>
        <taxon>Bdellovibrionia</taxon>
        <taxon>Bdellovibrionales</taxon>
        <taxon>Pseudobdellovibrionaceae</taxon>
        <taxon>Micavibrio</taxon>
    </lineage>
</organism>
<feature type="active site" description="Nucleophile" evidence="14">
    <location>
        <position position="89"/>
    </location>
</feature>
<evidence type="ECO:0000256" key="7">
    <source>
        <dbReference type="ARBA" id="ARBA00022723"/>
    </source>
</evidence>
<evidence type="ECO:0000256" key="8">
    <source>
        <dbReference type="ARBA" id="ARBA00022801"/>
    </source>
</evidence>
<evidence type="ECO:0000313" key="15">
    <source>
        <dbReference type="EMBL" id="QQG36290.1"/>
    </source>
</evidence>
<evidence type="ECO:0000256" key="6">
    <source>
        <dbReference type="ARBA" id="ARBA00022605"/>
    </source>
</evidence>
<evidence type="ECO:0000256" key="5">
    <source>
        <dbReference type="ARBA" id="ARBA00015196"/>
    </source>
</evidence>
<comment type="catalytic activity">
    <reaction evidence="12">
        <text>O-phospho-L-serine + H2O = L-serine + phosphate</text>
        <dbReference type="Rhea" id="RHEA:21208"/>
        <dbReference type="ChEBI" id="CHEBI:15377"/>
        <dbReference type="ChEBI" id="CHEBI:33384"/>
        <dbReference type="ChEBI" id="CHEBI:43474"/>
        <dbReference type="ChEBI" id="CHEBI:57524"/>
        <dbReference type="EC" id="3.1.3.3"/>
    </reaction>
</comment>
<evidence type="ECO:0000313" key="16">
    <source>
        <dbReference type="Proteomes" id="UP000595362"/>
    </source>
</evidence>
<dbReference type="GO" id="GO:0005737">
    <property type="term" value="C:cytoplasm"/>
    <property type="evidence" value="ECO:0007669"/>
    <property type="project" value="TreeGrafter"/>
</dbReference>
<dbReference type="SFLD" id="SFLDG01137">
    <property type="entry name" value="C1.6.1:_Phosphoserine_Phosphat"/>
    <property type="match status" value="1"/>
</dbReference>
<name>A0A7T5R2D0_9BACT</name>
<keyword evidence="6" id="KW-0028">Amino-acid biosynthesis</keyword>
<keyword evidence="7" id="KW-0479">Metal-binding</keyword>
<dbReference type="SFLD" id="SFLDG01136">
    <property type="entry name" value="C1.6:_Phosphoserine_Phosphatas"/>
    <property type="match status" value="1"/>
</dbReference>
<evidence type="ECO:0000256" key="13">
    <source>
        <dbReference type="ARBA" id="ARBA00048523"/>
    </source>
</evidence>
<comment type="cofactor">
    <cofactor evidence="1">
        <name>Mg(2+)</name>
        <dbReference type="ChEBI" id="CHEBI:18420"/>
    </cofactor>
</comment>
<dbReference type="SFLD" id="SFLDS00003">
    <property type="entry name" value="Haloacid_Dehalogenase"/>
    <property type="match status" value="1"/>
</dbReference>
<dbReference type="SFLD" id="SFLDF00029">
    <property type="entry name" value="phosphoserine_phosphatase"/>
    <property type="match status" value="1"/>
</dbReference>
<dbReference type="PANTHER" id="PTHR43344:SF2">
    <property type="entry name" value="PHOSPHOSERINE PHOSPHATASE"/>
    <property type="match status" value="1"/>
</dbReference>
<evidence type="ECO:0000256" key="11">
    <source>
        <dbReference type="ARBA" id="ARBA00031693"/>
    </source>
</evidence>
<proteinExistence type="inferred from homology"/>
<dbReference type="EC" id="3.1.3.3" evidence="4"/>
<dbReference type="GO" id="GO:0000287">
    <property type="term" value="F:magnesium ion binding"/>
    <property type="evidence" value="ECO:0007669"/>
    <property type="project" value="TreeGrafter"/>
</dbReference>
<accession>A0A7T5R2D0</accession>
<evidence type="ECO:0000256" key="3">
    <source>
        <dbReference type="ARBA" id="ARBA00009184"/>
    </source>
</evidence>
<reference evidence="15 16" key="1">
    <citation type="submission" date="2020-07" db="EMBL/GenBank/DDBJ databases">
        <title>Huge and variable diversity of episymbiotic CPR bacteria and DPANN archaea in groundwater ecosystems.</title>
        <authorList>
            <person name="He C.Y."/>
            <person name="Keren R."/>
            <person name="Whittaker M."/>
            <person name="Farag I.F."/>
            <person name="Doudna J."/>
            <person name="Cate J.H.D."/>
            <person name="Banfield J.F."/>
        </authorList>
    </citation>
    <scope>NUCLEOTIDE SEQUENCE [LARGE SCALE GENOMIC DNA]</scope>
    <source>
        <strain evidence="15">NC_groundwater_70_Ag_B-0.1um_54_66</strain>
    </source>
</reference>
<comment type="similarity">
    <text evidence="3">Belongs to the HAD-like hydrolase superfamily. SerB family.</text>
</comment>
<keyword evidence="9" id="KW-0460">Magnesium</keyword>
<dbReference type="UniPathway" id="UPA00135">
    <property type="reaction ID" value="UER00198"/>
</dbReference>
<protein>
    <recommendedName>
        <fullName evidence="5">Phosphoserine phosphatase</fullName>
        <ecNumber evidence="4">3.1.3.3</ecNumber>
    </recommendedName>
    <alternativeName>
        <fullName evidence="11">O-phosphoserine phosphohydrolase</fullName>
    </alternativeName>
</protein>
<sequence>MSYYLTLIASDKQLTPGHLARIQTYLETQGVALAGAPHWLSPHHAADLPVATRPHFSQMQAMRRGLDEDRVDILVSSRESRRKTLFFADMDSTVITTETLDELAVFAGVGEQVAEITRGTMNGTIDFHEAIRRRVQMLKGLPEKVLKQVLEQTTISPGVEISLKVMRKHGVHSSLVSSGFTYYTAAIAAHCSFDDHFGNMLEIEHGRLTGRVLEPILDKTSKLEIIKTKTAEFGCDLVQTLATGDGSNDIPMMQAAGLGIAYHPRPIVAEGIDNQIVHADFTAILYAQGYTEADIHAVMN</sequence>